<evidence type="ECO:0008006" key="4">
    <source>
        <dbReference type="Google" id="ProtNLM"/>
    </source>
</evidence>
<dbReference type="Proteomes" id="UP001580391">
    <property type="component" value="Unassembled WGS sequence"/>
</dbReference>
<organism evidence="2 3">
    <name type="scientific">Leptospira wolffii</name>
    <dbReference type="NCBI Taxonomy" id="409998"/>
    <lineage>
        <taxon>Bacteria</taxon>
        <taxon>Pseudomonadati</taxon>
        <taxon>Spirochaetota</taxon>
        <taxon>Spirochaetia</taxon>
        <taxon>Leptospirales</taxon>
        <taxon>Leptospiraceae</taxon>
        <taxon>Leptospira</taxon>
    </lineage>
</organism>
<feature type="transmembrane region" description="Helical" evidence="1">
    <location>
        <begin position="20"/>
        <end position="42"/>
    </location>
</feature>
<comment type="caution">
    <text evidence="2">The sequence shown here is derived from an EMBL/GenBank/DDBJ whole genome shotgun (WGS) entry which is preliminary data.</text>
</comment>
<keyword evidence="1" id="KW-0472">Membrane</keyword>
<evidence type="ECO:0000313" key="3">
    <source>
        <dbReference type="Proteomes" id="UP001580391"/>
    </source>
</evidence>
<evidence type="ECO:0000256" key="1">
    <source>
        <dbReference type="SAM" id="Phobius"/>
    </source>
</evidence>
<protein>
    <recommendedName>
        <fullName evidence="4">GDYXXLXY protein</fullName>
    </recommendedName>
</protein>
<dbReference type="RefSeq" id="WP_375516525.1">
    <property type="nucleotide sequence ID" value="NZ_JBHILI010000001.1"/>
</dbReference>
<proteinExistence type="predicted"/>
<name>A0ABV5BJ49_9LEPT</name>
<accession>A0ABV5BJ49</accession>
<evidence type="ECO:0000313" key="2">
    <source>
        <dbReference type="EMBL" id="MFB5735336.1"/>
    </source>
</evidence>
<keyword evidence="3" id="KW-1185">Reference proteome</keyword>
<reference evidence="2 3" key="1">
    <citation type="submission" date="2024-09" db="EMBL/GenBank/DDBJ databases">
        <title>Taxonomic and Genotyping Characterization of Leptospira Strains isolated from Multiple Sources in Colombia highlights the importance of intermediate species.</title>
        <authorList>
            <person name="Torres Higuera L."/>
            <person name="Rojas Tapias D."/>
            <person name="Jimenez Velasquez S."/>
            <person name="Renjifo Ibanez C."/>
        </authorList>
    </citation>
    <scope>NUCLEOTIDE SEQUENCE [LARGE SCALE GENOMIC DNA]</scope>
    <source>
        <strain evidence="2 3">Lep080</strain>
    </source>
</reference>
<keyword evidence="1" id="KW-1133">Transmembrane helix</keyword>
<sequence length="216" mass="24763">MILRKEIGTLSGVEIQKSNAVPKILAVIFVAGLILSNYYLIVTSDSKLEFYRSEPPFLRFDFTDSYLEDRSSQAPYIADGNLSTEWRKLRPSSREWDFDAELRLSHRLKEGIYQPTPWKRIRVIACSRSAPPLSLRVLEREAINVDKESRLPDDTEYRSIVLDFSRSGEAEILLQKQFSPVPKSEYPKGIVIWAVQGSFSKIGKESCIKDIEISEE</sequence>
<keyword evidence="1" id="KW-0812">Transmembrane</keyword>
<dbReference type="EMBL" id="JBHILJ010000001">
    <property type="protein sequence ID" value="MFB5735336.1"/>
    <property type="molecule type" value="Genomic_DNA"/>
</dbReference>
<gene>
    <name evidence="2" type="ORF">ACE5IX_02365</name>
</gene>